<evidence type="ECO:0000259" key="16">
    <source>
        <dbReference type="PROSITE" id="PS50969"/>
    </source>
</evidence>
<dbReference type="FunFam" id="3.40.50.1000:FF:000019">
    <property type="entry name" value="Mitochondrial import inner membrane translocase subunit TIM50"/>
    <property type="match status" value="1"/>
</dbReference>
<evidence type="ECO:0000256" key="13">
    <source>
        <dbReference type="ARBA" id="ARBA00061911"/>
    </source>
</evidence>
<evidence type="ECO:0000256" key="7">
    <source>
        <dbReference type="ARBA" id="ARBA00022927"/>
    </source>
</evidence>
<feature type="region of interest" description="Disordered" evidence="15">
    <location>
        <begin position="37"/>
        <end position="90"/>
    </location>
</feature>
<evidence type="ECO:0000256" key="8">
    <source>
        <dbReference type="ARBA" id="ARBA00022946"/>
    </source>
</evidence>
<evidence type="ECO:0000256" key="1">
    <source>
        <dbReference type="ARBA" id="ARBA00002959"/>
    </source>
</evidence>
<keyword evidence="5" id="KW-0812">Transmembrane</keyword>
<evidence type="ECO:0000256" key="5">
    <source>
        <dbReference type="ARBA" id="ARBA00022692"/>
    </source>
</evidence>
<name>A0A6J2TNL5_DROLE</name>
<keyword evidence="10 14" id="KW-0811">Translocation</keyword>
<comment type="subunit">
    <text evidence="13">Component of the TIM23 complex at least composed of Tim23, Tim17 (Tim17a1, Tim17a2 or Tim17b1) and a Tim50.</text>
</comment>
<evidence type="ECO:0000256" key="2">
    <source>
        <dbReference type="ARBA" id="ARBA00004434"/>
    </source>
</evidence>
<keyword evidence="8 14" id="KW-0809">Transit peptide</keyword>
<gene>
    <name evidence="18" type="primary">LOC115626003</name>
</gene>
<feature type="domain" description="FCP1 homology" evidence="16">
    <location>
        <begin position="174"/>
        <end position="317"/>
    </location>
</feature>
<dbReference type="Gene3D" id="3.40.50.1000">
    <property type="entry name" value="HAD superfamily/HAD-like"/>
    <property type="match status" value="1"/>
</dbReference>
<dbReference type="PROSITE" id="PS50969">
    <property type="entry name" value="FCP1"/>
    <property type="match status" value="1"/>
</dbReference>
<dbReference type="Proteomes" id="UP000504634">
    <property type="component" value="Unplaced"/>
</dbReference>
<feature type="region of interest" description="Disordered" evidence="15">
    <location>
        <begin position="354"/>
        <end position="378"/>
    </location>
</feature>
<dbReference type="RefSeq" id="XP_030377110.1">
    <property type="nucleotide sequence ID" value="XM_030521250.1"/>
</dbReference>
<keyword evidence="17" id="KW-1185">Reference proteome</keyword>
<keyword evidence="6" id="KW-0999">Mitochondrion inner membrane</keyword>
<keyword evidence="12" id="KW-0472">Membrane</keyword>
<evidence type="ECO:0000256" key="12">
    <source>
        <dbReference type="ARBA" id="ARBA00023136"/>
    </source>
</evidence>
<sequence length="378" mass="43831">MCKTKFRVSHIITKFGILNMVYCSLLRGLQRQEQLFRLRPRNRTHRGRTYTEGDTTKNGPSPDLSSKPDPPPTNTSSAINAGNMPASPMRSSKSPHYGYSIALGGLCSALLWAIYELGKPERDQSGQPIEDELSMLPLAQQYIKRMWISLQYYQKMLEEPVPSKLLPDVMQAPYIQPRYTLVLEMKDVLVHPDWTYQTGWRFKKRPGVDYLLQQCSKHFEIIVYTAEQGTTVFPILDALDPNGYIRYRLVRGATQFIDGHHIKNLNSLNRNLKRVIVVDWDKNATCLHPDNTFAMARWLGNDDDVELFDLMAFLQIIAENEIDDVRSVLHYYRQFENPIQQFKENQRMLLEKTQEKMEPQRTASKRWPYSLMGGGTKH</sequence>
<feature type="compositionally biased region" description="Basic residues" evidence="15">
    <location>
        <begin position="38"/>
        <end position="48"/>
    </location>
</feature>
<comment type="function">
    <text evidence="1 14">Essential component of the TIM23 complex, a complex that mediates the translocation of transit peptide-containing proteins across the mitochondrial inner membrane.</text>
</comment>
<evidence type="ECO:0000256" key="3">
    <source>
        <dbReference type="ARBA" id="ARBA00006344"/>
    </source>
</evidence>
<dbReference type="GeneID" id="115626003"/>
<evidence type="ECO:0000256" key="4">
    <source>
        <dbReference type="ARBA" id="ARBA00022448"/>
    </source>
</evidence>
<dbReference type="CTD" id="35437"/>
<organism evidence="17 18">
    <name type="scientific">Drosophila lebanonensis</name>
    <name type="common">Fruit fly</name>
    <name type="synonym">Scaptodrosophila lebanonensis</name>
    <dbReference type="NCBI Taxonomy" id="7225"/>
    <lineage>
        <taxon>Eukaryota</taxon>
        <taxon>Metazoa</taxon>
        <taxon>Ecdysozoa</taxon>
        <taxon>Arthropoda</taxon>
        <taxon>Hexapoda</taxon>
        <taxon>Insecta</taxon>
        <taxon>Pterygota</taxon>
        <taxon>Neoptera</taxon>
        <taxon>Endopterygota</taxon>
        <taxon>Diptera</taxon>
        <taxon>Brachycera</taxon>
        <taxon>Muscomorpha</taxon>
        <taxon>Ephydroidea</taxon>
        <taxon>Drosophilidae</taxon>
        <taxon>Scaptodrosophila</taxon>
    </lineage>
</organism>
<evidence type="ECO:0000256" key="9">
    <source>
        <dbReference type="ARBA" id="ARBA00022989"/>
    </source>
</evidence>
<dbReference type="OrthoDB" id="287041at2759"/>
<keyword evidence="11 14" id="KW-0496">Mitochondrion</keyword>
<protein>
    <recommendedName>
        <fullName evidence="14">Mitochondrial import inner membrane translocase subunit TIM50</fullName>
    </recommendedName>
</protein>
<evidence type="ECO:0000256" key="6">
    <source>
        <dbReference type="ARBA" id="ARBA00022792"/>
    </source>
</evidence>
<dbReference type="AlphaFoldDB" id="A0A6J2TNL5"/>
<dbReference type="InterPro" id="IPR050365">
    <property type="entry name" value="TIM50"/>
</dbReference>
<dbReference type="GO" id="GO:0015031">
    <property type="term" value="P:protein transport"/>
    <property type="evidence" value="ECO:0007669"/>
    <property type="project" value="UniProtKB-KW"/>
</dbReference>
<dbReference type="PANTHER" id="PTHR12210">
    <property type="entry name" value="DULLARD PROTEIN PHOSPHATASE"/>
    <property type="match status" value="1"/>
</dbReference>
<reference evidence="18" key="1">
    <citation type="submission" date="2025-08" db="UniProtKB">
        <authorList>
            <consortium name="RefSeq"/>
        </authorList>
    </citation>
    <scope>IDENTIFICATION</scope>
    <source>
        <strain evidence="18">11010-0011.00</strain>
        <tissue evidence="18">Whole body</tissue>
    </source>
</reference>
<evidence type="ECO:0000313" key="17">
    <source>
        <dbReference type="Proteomes" id="UP000504634"/>
    </source>
</evidence>
<dbReference type="SMART" id="SM00577">
    <property type="entry name" value="CPDc"/>
    <property type="match status" value="1"/>
</dbReference>
<dbReference type="Pfam" id="PF03031">
    <property type="entry name" value="NIF"/>
    <property type="match status" value="1"/>
</dbReference>
<evidence type="ECO:0000256" key="14">
    <source>
        <dbReference type="RuleBase" id="RU365079"/>
    </source>
</evidence>
<evidence type="ECO:0000313" key="18">
    <source>
        <dbReference type="RefSeq" id="XP_030377110.1"/>
    </source>
</evidence>
<keyword evidence="7 14" id="KW-0653">Protein transport</keyword>
<evidence type="ECO:0000256" key="11">
    <source>
        <dbReference type="ARBA" id="ARBA00023128"/>
    </source>
</evidence>
<evidence type="ECO:0000256" key="15">
    <source>
        <dbReference type="SAM" id="MobiDB-lite"/>
    </source>
</evidence>
<proteinExistence type="inferred from homology"/>
<keyword evidence="4 14" id="KW-0813">Transport</keyword>
<keyword evidence="9" id="KW-1133">Transmembrane helix</keyword>
<dbReference type="GO" id="GO:0005744">
    <property type="term" value="C:TIM23 mitochondrial import inner membrane translocase complex"/>
    <property type="evidence" value="ECO:0007669"/>
    <property type="project" value="UniProtKB-UniRule"/>
</dbReference>
<accession>A0A6J2TNL5</accession>
<evidence type="ECO:0000256" key="10">
    <source>
        <dbReference type="ARBA" id="ARBA00023010"/>
    </source>
</evidence>
<comment type="similarity">
    <text evidence="3 14">Belongs to the TIM50 family.</text>
</comment>
<dbReference type="InterPro" id="IPR004274">
    <property type="entry name" value="FCP1_dom"/>
</dbReference>
<dbReference type="InterPro" id="IPR023214">
    <property type="entry name" value="HAD_sf"/>
</dbReference>
<dbReference type="InterPro" id="IPR036412">
    <property type="entry name" value="HAD-like_sf"/>
</dbReference>
<dbReference type="SUPFAM" id="SSF56784">
    <property type="entry name" value="HAD-like"/>
    <property type="match status" value="1"/>
</dbReference>
<dbReference type="CDD" id="cd07521">
    <property type="entry name" value="HAD_FCP1-like"/>
    <property type="match status" value="1"/>
</dbReference>
<comment type="subcellular location">
    <subcellularLocation>
        <location evidence="2 14">Mitochondrion inner membrane</location>
        <topology evidence="2 14">Single-pass membrane protein</topology>
    </subcellularLocation>
</comment>